<evidence type="ECO:0000313" key="1">
    <source>
        <dbReference type="EMBL" id="TQB76395.1"/>
    </source>
</evidence>
<proteinExistence type="predicted"/>
<sequence>MPIEQELLWNANISLRTMHETEYQLHDGSELSPRHVSRIETPSEHGHIASREEPHDVGEVYTIGDVTLTIDQANQLIAILTMDQGLLPLASLMDDMVAQLRKADITTKAPLELQHNLTKNAAIVRFVPCWRTNPYPSSFRRGIFMRMDTVEEIFDLLQESLGKGL</sequence>
<organism evidence="1 2">
    <name type="scientific">Monascus purpureus</name>
    <name type="common">Red mold</name>
    <name type="synonym">Monascus anka</name>
    <dbReference type="NCBI Taxonomy" id="5098"/>
    <lineage>
        <taxon>Eukaryota</taxon>
        <taxon>Fungi</taxon>
        <taxon>Dikarya</taxon>
        <taxon>Ascomycota</taxon>
        <taxon>Pezizomycotina</taxon>
        <taxon>Eurotiomycetes</taxon>
        <taxon>Eurotiomycetidae</taxon>
        <taxon>Eurotiales</taxon>
        <taxon>Aspergillaceae</taxon>
        <taxon>Monascus</taxon>
    </lineage>
</organism>
<gene>
    <name evidence="1" type="ORF">MPDQ_000218</name>
</gene>
<reference evidence="1 2" key="1">
    <citation type="submission" date="2019-06" db="EMBL/GenBank/DDBJ databases">
        <title>Wine fermentation using esterase from Monascus purpureus.</title>
        <authorList>
            <person name="Geng C."/>
            <person name="Zhang Y."/>
        </authorList>
    </citation>
    <scope>NUCLEOTIDE SEQUENCE [LARGE SCALE GENOMIC DNA]</scope>
    <source>
        <strain evidence="1">HQ1</strain>
    </source>
</reference>
<dbReference type="EMBL" id="VIFY01000010">
    <property type="protein sequence ID" value="TQB76395.1"/>
    <property type="molecule type" value="Genomic_DNA"/>
</dbReference>
<dbReference type="Proteomes" id="UP000319663">
    <property type="component" value="Unassembled WGS sequence"/>
</dbReference>
<comment type="caution">
    <text evidence="1">The sequence shown here is derived from an EMBL/GenBank/DDBJ whole genome shotgun (WGS) entry which is preliminary data.</text>
</comment>
<dbReference type="AlphaFoldDB" id="A0A507R223"/>
<accession>A0A507R223</accession>
<evidence type="ECO:0000313" key="2">
    <source>
        <dbReference type="Proteomes" id="UP000319663"/>
    </source>
</evidence>
<name>A0A507R223_MONPU</name>
<protein>
    <submittedName>
        <fullName evidence="1">Uncharacterized protein</fullName>
    </submittedName>
</protein>
<keyword evidence="2" id="KW-1185">Reference proteome</keyword>